<feature type="coiled-coil region" evidence="1">
    <location>
        <begin position="72"/>
        <end position="99"/>
    </location>
</feature>
<evidence type="ECO:0000313" key="3">
    <source>
        <dbReference type="Proteomes" id="UP000281553"/>
    </source>
</evidence>
<dbReference type="AlphaFoldDB" id="A0A3P6VCI2"/>
<evidence type="ECO:0000313" key="2">
    <source>
        <dbReference type="EMBL" id="VDK87634.1"/>
    </source>
</evidence>
<protein>
    <submittedName>
        <fullName evidence="2">Uncharacterized protein</fullName>
    </submittedName>
</protein>
<name>A0A3P6VCI2_DIBLA</name>
<gene>
    <name evidence="2" type="ORF">DILT_LOCUS4053</name>
</gene>
<evidence type="ECO:0000256" key="1">
    <source>
        <dbReference type="SAM" id="Coils"/>
    </source>
</evidence>
<keyword evidence="1" id="KW-0175">Coiled coil</keyword>
<dbReference type="EMBL" id="UYRU01044751">
    <property type="protein sequence ID" value="VDK87634.1"/>
    <property type="molecule type" value="Genomic_DNA"/>
</dbReference>
<sequence>MVRQTYEDTQAEVMKMQAENMKLKNDVERVTTDMRSVEEAKAQSVHLQNGTKDGQRKMVSLTRCYETLQGQASKHSAKLNEATDSVTNLRRELQLKRSEAGRLAETANVIRSQLELGYESALKQAIDAASARLCALLQDQIPNGSQKPVVPTLSIWHADAITKKKTALELDLLVLGVNVQREKFQLGASTF</sequence>
<dbReference type="Proteomes" id="UP000281553">
    <property type="component" value="Unassembled WGS sequence"/>
</dbReference>
<accession>A0A3P6VCI2</accession>
<organism evidence="2 3">
    <name type="scientific">Dibothriocephalus latus</name>
    <name type="common">Fish tapeworm</name>
    <name type="synonym">Diphyllobothrium latum</name>
    <dbReference type="NCBI Taxonomy" id="60516"/>
    <lineage>
        <taxon>Eukaryota</taxon>
        <taxon>Metazoa</taxon>
        <taxon>Spiralia</taxon>
        <taxon>Lophotrochozoa</taxon>
        <taxon>Platyhelminthes</taxon>
        <taxon>Cestoda</taxon>
        <taxon>Eucestoda</taxon>
        <taxon>Diphyllobothriidea</taxon>
        <taxon>Diphyllobothriidae</taxon>
        <taxon>Dibothriocephalus</taxon>
    </lineage>
</organism>
<reference evidence="2 3" key="1">
    <citation type="submission" date="2018-11" db="EMBL/GenBank/DDBJ databases">
        <authorList>
            <consortium name="Pathogen Informatics"/>
        </authorList>
    </citation>
    <scope>NUCLEOTIDE SEQUENCE [LARGE SCALE GENOMIC DNA]</scope>
</reference>
<proteinExistence type="predicted"/>
<feature type="coiled-coil region" evidence="1">
    <location>
        <begin position="6"/>
        <end position="40"/>
    </location>
</feature>
<keyword evidence="3" id="KW-1185">Reference proteome</keyword>